<evidence type="ECO:0000256" key="1">
    <source>
        <dbReference type="ARBA" id="ARBA00022574"/>
    </source>
</evidence>
<dbReference type="Proteomes" id="UP000826656">
    <property type="component" value="Unassembled WGS sequence"/>
</dbReference>
<keyword evidence="4" id="KW-1185">Reference proteome</keyword>
<name>A0ABQ7VDE7_SOLTU</name>
<evidence type="ECO:0000313" key="3">
    <source>
        <dbReference type="EMBL" id="KAH0762105.1"/>
    </source>
</evidence>
<dbReference type="PANTHER" id="PTHR19919">
    <property type="entry name" value="WD REPEAT CONTAINING PROTEIN"/>
    <property type="match status" value="1"/>
</dbReference>
<dbReference type="InterPro" id="IPR045159">
    <property type="entry name" value="DCAF7-like"/>
</dbReference>
<accession>A0ABQ7VDE7</accession>
<keyword evidence="2" id="KW-0677">Repeat</keyword>
<protein>
    <submittedName>
        <fullName evidence="3">Uncharacterized protein</fullName>
    </submittedName>
</protein>
<organism evidence="3 4">
    <name type="scientific">Solanum tuberosum</name>
    <name type="common">Potato</name>
    <dbReference type="NCBI Taxonomy" id="4113"/>
    <lineage>
        <taxon>Eukaryota</taxon>
        <taxon>Viridiplantae</taxon>
        <taxon>Streptophyta</taxon>
        <taxon>Embryophyta</taxon>
        <taxon>Tracheophyta</taxon>
        <taxon>Spermatophyta</taxon>
        <taxon>Magnoliopsida</taxon>
        <taxon>eudicotyledons</taxon>
        <taxon>Gunneridae</taxon>
        <taxon>Pentapetalae</taxon>
        <taxon>asterids</taxon>
        <taxon>lamiids</taxon>
        <taxon>Solanales</taxon>
        <taxon>Solanaceae</taxon>
        <taxon>Solanoideae</taxon>
        <taxon>Solaneae</taxon>
        <taxon>Solanum</taxon>
    </lineage>
</organism>
<gene>
    <name evidence="3" type="ORF">KY290_018178</name>
</gene>
<reference evidence="3 4" key="1">
    <citation type="journal article" date="2021" name="bioRxiv">
        <title>Chromosome-scale and haplotype-resolved genome assembly of a tetraploid potato cultivar.</title>
        <authorList>
            <person name="Sun H."/>
            <person name="Jiao W.-B."/>
            <person name="Krause K."/>
            <person name="Campoy J.A."/>
            <person name="Goel M."/>
            <person name="Folz-Donahue K."/>
            <person name="Kukat C."/>
            <person name="Huettel B."/>
            <person name="Schneeberger K."/>
        </authorList>
    </citation>
    <scope>NUCLEOTIDE SEQUENCE [LARGE SCALE GENOMIC DNA]</scope>
    <source>
        <strain evidence="3">SolTubOtavaFocal</strain>
        <tissue evidence="3">Leaves</tissue>
    </source>
</reference>
<dbReference type="EMBL" id="JAIVGD010000013">
    <property type="protein sequence ID" value="KAH0762105.1"/>
    <property type="molecule type" value="Genomic_DNA"/>
</dbReference>
<comment type="caution">
    <text evidence="3">The sequence shown here is derived from an EMBL/GenBank/DDBJ whole genome shotgun (WGS) entry which is preliminary data.</text>
</comment>
<evidence type="ECO:0000256" key="2">
    <source>
        <dbReference type="ARBA" id="ARBA00022737"/>
    </source>
</evidence>
<keyword evidence="1" id="KW-0853">WD repeat</keyword>
<sequence length="101" mass="11719">MENSSQESHLRSANSVTYDSSYPIYAMAFSSFNSSLTNRCRRLAVGSFIEEFNNRVDILSFDEDTLTLKPVPNLSFEHPYPPTKLMFLMQEWKSRRKQATN</sequence>
<evidence type="ECO:0000313" key="4">
    <source>
        <dbReference type="Proteomes" id="UP000826656"/>
    </source>
</evidence>
<proteinExistence type="predicted"/>